<evidence type="ECO:0000256" key="3">
    <source>
        <dbReference type="ARBA" id="ARBA00022448"/>
    </source>
</evidence>
<feature type="transmembrane region" description="Helical" evidence="8">
    <location>
        <begin position="148"/>
        <end position="171"/>
    </location>
</feature>
<evidence type="ECO:0000256" key="6">
    <source>
        <dbReference type="ARBA" id="ARBA00022989"/>
    </source>
</evidence>
<keyword evidence="3" id="KW-0813">Transport</keyword>
<keyword evidence="10" id="KW-1185">Reference proteome</keyword>
<evidence type="ECO:0000256" key="8">
    <source>
        <dbReference type="SAM" id="Phobius"/>
    </source>
</evidence>
<reference evidence="10" key="1">
    <citation type="journal article" date="2019" name="Int. J. Syst. Evol. Microbiol.">
        <title>The Global Catalogue of Microorganisms (GCM) 10K type strain sequencing project: providing services to taxonomists for standard genome sequencing and annotation.</title>
        <authorList>
            <consortium name="The Broad Institute Genomics Platform"/>
            <consortium name="The Broad Institute Genome Sequencing Center for Infectious Disease"/>
            <person name="Wu L."/>
            <person name="Ma J."/>
        </authorList>
    </citation>
    <scope>NUCLEOTIDE SEQUENCE [LARGE SCALE GENOMIC DNA]</scope>
    <source>
        <strain evidence="10">JCM 18055</strain>
    </source>
</reference>
<dbReference type="PANTHER" id="PTHR34979">
    <property type="entry name" value="INNER MEMBRANE PROTEIN YGAZ"/>
    <property type="match status" value="1"/>
</dbReference>
<protein>
    <recommendedName>
        <fullName evidence="11">4-azaleucine resistance transporter AzlC</fullName>
    </recommendedName>
</protein>
<comment type="similarity">
    <text evidence="2">Belongs to the AzlC family.</text>
</comment>
<keyword evidence="7 8" id="KW-0472">Membrane</keyword>
<evidence type="ECO:0008006" key="11">
    <source>
        <dbReference type="Google" id="ProtNLM"/>
    </source>
</evidence>
<dbReference type="Proteomes" id="UP001500325">
    <property type="component" value="Unassembled WGS sequence"/>
</dbReference>
<organism evidence="9 10">
    <name type="scientific">Pseudonocardia yuanmonensis</name>
    <dbReference type="NCBI Taxonomy" id="1095914"/>
    <lineage>
        <taxon>Bacteria</taxon>
        <taxon>Bacillati</taxon>
        <taxon>Actinomycetota</taxon>
        <taxon>Actinomycetes</taxon>
        <taxon>Pseudonocardiales</taxon>
        <taxon>Pseudonocardiaceae</taxon>
        <taxon>Pseudonocardia</taxon>
    </lineage>
</organism>
<dbReference type="Pfam" id="PF03591">
    <property type="entry name" value="AzlC"/>
    <property type="match status" value="1"/>
</dbReference>
<accession>A0ABP8XDD4</accession>
<evidence type="ECO:0000313" key="9">
    <source>
        <dbReference type="EMBL" id="GAA4704606.1"/>
    </source>
</evidence>
<proteinExistence type="inferred from homology"/>
<evidence type="ECO:0000256" key="7">
    <source>
        <dbReference type="ARBA" id="ARBA00023136"/>
    </source>
</evidence>
<gene>
    <name evidence="9" type="ORF">GCM10023215_50400</name>
</gene>
<keyword evidence="6 8" id="KW-1133">Transmembrane helix</keyword>
<evidence type="ECO:0000256" key="5">
    <source>
        <dbReference type="ARBA" id="ARBA00022692"/>
    </source>
</evidence>
<comment type="subcellular location">
    <subcellularLocation>
        <location evidence="1">Cell membrane</location>
        <topology evidence="1">Multi-pass membrane protein</topology>
    </subcellularLocation>
</comment>
<name>A0ABP8XDD4_9PSEU</name>
<keyword evidence="4" id="KW-1003">Cell membrane</keyword>
<keyword evidence="5 8" id="KW-0812">Transmembrane</keyword>
<evidence type="ECO:0000313" key="10">
    <source>
        <dbReference type="Proteomes" id="UP001500325"/>
    </source>
</evidence>
<feature type="transmembrane region" description="Helical" evidence="8">
    <location>
        <begin position="24"/>
        <end position="48"/>
    </location>
</feature>
<dbReference type="PANTHER" id="PTHR34979:SF1">
    <property type="entry name" value="INNER MEMBRANE PROTEIN YGAZ"/>
    <property type="match status" value="1"/>
</dbReference>
<evidence type="ECO:0000256" key="4">
    <source>
        <dbReference type="ARBA" id="ARBA00022475"/>
    </source>
</evidence>
<comment type="caution">
    <text evidence="9">The sequence shown here is derived from an EMBL/GenBank/DDBJ whole genome shotgun (WGS) entry which is preliminary data.</text>
</comment>
<sequence>MAGGGMRAPAFARLASDRSPFRRALADSATVIVAYLPFGLTLGATLASTRLPAGVAWASSPLLFNGAAQLVAVTLLDGGAGAFLVVAATLVATARMLLYSASLAPYAAEWPRRWRWLGAYLLSDPVYALAIGRFGGPGGGGGARERRVYYLTVGATLFVAWQVLTGAGVLLAGVLPQWLPVDLAAALTLLLLLLPMLTGRAAYAAAAAGGAVALAVTALPLGLGLLVGAAAGITAGVAAEAWRRAPRTDPPEGVRDA</sequence>
<dbReference type="EMBL" id="BAABIC010000020">
    <property type="protein sequence ID" value="GAA4704606.1"/>
    <property type="molecule type" value="Genomic_DNA"/>
</dbReference>
<evidence type="ECO:0000256" key="2">
    <source>
        <dbReference type="ARBA" id="ARBA00010735"/>
    </source>
</evidence>
<dbReference type="InterPro" id="IPR011606">
    <property type="entry name" value="Brnchd-chn_aa_trnsp_permease"/>
</dbReference>
<evidence type="ECO:0000256" key="1">
    <source>
        <dbReference type="ARBA" id="ARBA00004651"/>
    </source>
</evidence>